<dbReference type="Gene3D" id="3.40.50.880">
    <property type="match status" value="1"/>
</dbReference>
<evidence type="ECO:0000256" key="6">
    <source>
        <dbReference type="PIRNR" id="PIRNR001084"/>
    </source>
</evidence>
<dbReference type="SUPFAM" id="SSF51445">
    <property type="entry name" value="(Trans)glycosidases"/>
    <property type="match status" value="1"/>
</dbReference>
<keyword evidence="4 6" id="KW-0378">Hydrolase</keyword>
<dbReference type="PANTHER" id="PTHR36447">
    <property type="entry name" value="BETA-GALACTOSIDASE GANA"/>
    <property type="match status" value="1"/>
</dbReference>
<evidence type="ECO:0000256" key="4">
    <source>
        <dbReference type="ARBA" id="ARBA00022801"/>
    </source>
</evidence>
<sequence length="672" mass="77439">MYNLRSVSEVLPYISYGGDYNPEQWSEDVWLEDARLMKKAGVNLVSVGIFSWGVIERQEGEFDFKWLDKIMEILHEHGVGVSLATATASTPAWLTQKYPDSVAIDKNGVPYSFGSRQHYSPNSPDYIRLVKVLVRRLAERYKQHPALKMWHINNEYACHLSECYSENTVVAFRKWLKERYQTIEELNERWGTNFWSQRYNDFEEITLLPNPPTFANPGQELDYKRFMDDVFLNLFIIEKEILREVTPDVPIFTNFMYQFKPLNYFKWAKELDVVTWDSYPDPRRGIPVSHAMTHDLMRSLKQGQPFLLMEQVTSQVNWMDINVIKPPGVMRLLSYSTIARGGDGILFFQWRQSRAGAEKFHGAMVPHSNDENSRIFREVQQLGLELKRLDSIVGARTKAKVAIVFDWENWWAVELGCKPHNQLNYVERVQVYYQEFYQRNIAVDFVRAGDDLSAYDLVIAPMLYMIKPGEGENLETFVQNGGTLIVSFFSGVADENDRIYLGGYPAPLRKLLGICVEEFDPYPKDKTNTLLFNSQQASCSMWCDVIRLEGAEVLAVFGENWYKGKPAVTQHSFGKGEAIYIGTEPERGYLADLLMDLASHKGIEAPIDTPPNVEVTQREKNDKKNLFIMNHNEEEVTLKLPNGNQFVNLLDDEVISQQVTVKGIDVVILQSL</sequence>
<protein>
    <recommendedName>
        <fullName evidence="3 6">Beta-galactosidase</fullName>
        <shortName evidence="6">Beta-gal</shortName>
        <ecNumber evidence="3 6">3.2.1.23</ecNumber>
    </recommendedName>
</protein>
<dbReference type="InterPro" id="IPR013739">
    <property type="entry name" value="Beta_galactosidase_C"/>
</dbReference>
<feature type="domain" description="Beta-galactosidase C-terminal" evidence="9">
    <location>
        <begin position="613"/>
        <end position="670"/>
    </location>
</feature>
<evidence type="ECO:0000256" key="3">
    <source>
        <dbReference type="ARBA" id="ARBA00012756"/>
    </source>
</evidence>
<dbReference type="EMBL" id="JBHLTR010000047">
    <property type="protein sequence ID" value="MFC0560893.1"/>
    <property type="molecule type" value="Genomic_DNA"/>
</dbReference>
<dbReference type="CDD" id="cd03143">
    <property type="entry name" value="A4_beta-galactosidase_middle_domain"/>
    <property type="match status" value="1"/>
</dbReference>
<dbReference type="InterPro" id="IPR017853">
    <property type="entry name" value="GH"/>
</dbReference>
<proteinExistence type="inferred from homology"/>
<dbReference type="InterPro" id="IPR029062">
    <property type="entry name" value="Class_I_gatase-like"/>
</dbReference>
<evidence type="ECO:0000256" key="2">
    <source>
        <dbReference type="ARBA" id="ARBA00005940"/>
    </source>
</evidence>
<gene>
    <name evidence="10" type="ORF">ACFFH4_18225</name>
</gene>
<dbReference type="Pfam" id="PF08533">
    <property type="entry name" value="Glyco_hydro_42C"/>
    <property type="match status" value="1"/>
</dbReference>
<dbReference type="RefSeq" id="WP_273848130.1">
    <property type="nucleotide sequence ID" value="NZ_JAQQWT010000052.1"/>
</dbReference>
<keyword evidence="11" id="KW-1185">Reference proteome</keyword>
<dbReference type="InterPro" id="IPR013529">
    <property type="entry name" value="Glyco_hydro_42_N"/>
</dbReference>
<dbReference type="PIRSF" id="PIRSF001084">
    <property type="entry name" value="B-galactosidase"/>
    <property type="match status" value="1"/>
</dbReference>
<evidence type="ECO:0000259" key="9">
    <source>
        <dbReference type="Pfam" id="PF08533"/>
    </source>
</evidence>
<evidence type="ECO:0000313" key="10">
    <source>
        <dbReference type="EMBL" id="MFC0560893.1"/>
    </source>
</evidence>
<dbReference type="EC" id="3.2.1.23" evidence="3 6"/>
<evidence type="ECO:0000259" key="8">
    <source>
        <dbReference type="Pfam" id="PF08532"/>
    </source>
</evidence>
<evidence type="ECO:0000313" key="11">
    <source>
        <dbReference type="Proteomes" id="UP001589833"/>
    </source>
</evidence>
<dbReference type="Gene3D" id="2.60.40.1180">
    <property type="entry name" value="Golgi alpha-mannosidase II"/>
    <property type="match status" value="1"/>
</dbReference>
<comment type="similarity">
    <text evidence="2 6">Belongs to the glycosyl hydrolase 42 family.</text>
</comment>
<organism evidence="10 11">
    <name type="scientific">Halalkalibacter alkalisediminis</name>
    <dbReference type="NCBI Taxonomy" id="935616"/>
    <lineage>
        <taxon>Bacteria</taxon>
        <taxon>Bacillati</taxon>
        <taxon>Bacillota</taxon>
        <taxon>Bacilli</taxon>
        <taxon>Bacillales</taxon>
        <taxon>Bacillaceae</taxon>
        <taxon>Halalkalibacter</taxon>
    </lineage>
</organism>
<name>A0ABV6NJF3_9BACI</name>
<evidence type="ECO:0000259" key="7">
    <source>
        <dbReference type="Pfam" id="PF02449"/>
    </source>
</evidence>
<comment type="caution">
    <text evidence="10">The sequence shown here is derived from an EMBL/GenBank/DDBJ whole genome shotgun (WGS) entry which is preliminary data.</text>
</comment>
<dbReference type="InterPro" id="IPR013738">
    <property type="entry name" value="Beta_galactosidase_Trimer"/>
</dbReference>
<evidence type="ECO:0000256" key="5">
    <source>
        <dbReference type="ARBA" id="ARBA00023295"/>
    </source>
</evidence>
<keyword evidence="5 6" id="KW-0326">Glycosidase</keyword>
<reference evidence="10 11" key="1">
    <citation type="submission" date="2024-09" db="EMBL/GenBank/DDBJ databases">
        <authorList>
            <person name="Sun Q."/>
            <person name="Mori K."/>
        </authorList>
    </citation>
    <scope>NUCLEOTIDE SEQUENCE [LARGE SCALE GENOMIC DNA]</scope>
    <source>
        <strain evidence="10 11">NCAIM B.02301</strain>
    </source>
</reference>
<dbReference type="GO" id="GO:0004565">
    <property type="term" value="F:beta-galactosidase activity"/>
    <property type="evidence" value="ECO:0007669"/>
    <property type="project" value="UniProtKB-EC"/>
</dbReference>
<dbReference type="PANTHER" id="PTHR36447:SF1">
    <property type="entry name" value="BETA-GALACTOSIDASE GANA"/>
    <property type="match status" value="1"/>
</dbReference>
<comment type="catalytic activity">
    <reaction evidence="1 6">
        <text>Hydrolysis of terminal non-reducing beta-D-galactose residues in beta-D-galactosides.</text>
        <dbReference type="EC" id="3.2.1.23"/>
    </reaction>
</comment>
<feature type="domain" description="Beta-galactosidase trimerisation" evidence="8">
    <location>
        <begin position="399"/>
        <end position="603"/>
    </location>
</feature>
<dbReference type="Gene3D" id="3.20.20.80">
    <property type="entry name" value="Glycosidases"/>
    <property type="match status" value="1"/>
</dbReference>
<dbReference type="Pfam" id="PF02449">
    <property type="entry name" value="Glyco_hydro_42"/>
    <property type="match status" value="1"/>
</dbReference>
<dbReference type="InterPro" id="IPR013780">
    <property type="entry name" value="Glyco_hydro_b"/>
</dbReference>
<dbReference type="SUPFAM" id="SSF52317">
    <property type="entry name" value="Class I glutamine amidotransferase-like"/>
    <property type="match status" value="1"/>
</dbReference>
<dbReference type="Pfam" id="PF08532">
    <property type="entry name" value="Glyco_hydro_42M"/>
    <property type="match status" value="1"/>
</dbReference>
<feature type="domain" description="Glycoside hydrolase family 42 N-terminal" evidence="7">
    <location>
        <begin position="19"/>
        <end position="389"/>
    </location>
</feature>
<dbReference type="Proteomes" id="UP001589833">
    <property type="component" value="Unassembled WGS sequence"/>
</dbReference>
<dbReference type="InterPro" id="IPR003476">
    <property type="entry name" value="Glyco_hydro_42"/>
</dbReference>
<evidence type="ECO:0000256" key="1">
    <source>
        <dbReference type="ARBA" id="ARBA00001412"/>
    </source>
</evidence>
<accession>A0ABV6NJF3</accession>